<dbReference type="Proteomes" id="UP000075606">
    <property type="component" value="Unassembled WGS sequence"/>
</dbReference>
<dbReference type="RefSeq" id="WP_068218916.1">
    <property type="nucleotide sequence ID" value="NZ_LRPC01000006.1"/>
</dbReference>
<protein>
    <submittedName>
        <fullName evidence="1">Uncharacterized protein</fullName>
    </submittedName>
</protein>
<accession>A0A150XCJ3</accession>
<keyword evidence="2" id="KW-1185">Reference proteome</keyword>
<dbReference type="AlphaFoldDB" id="A0A150XCJ3"/>
<dbReference type="EMBL" id="LRPC01000006">
    <property type="protein sequence ID" value="KYG76421.1"/>
    <property type="molecule type" value="Genomic_DNA"/>
</dbReference>
<name>A0A150XCJ3_9BACT</name>
<reference evidence="1 2" key="1">
    <citation type="submission" date="2016-01" db="EMBL/GenBank/DDBJ databases">
        <title>Genome sequencing of Roseivirga spongicola UST030701-084.</title>
        <authorList>
            <person name="Selvaratnam C."/>
            <person name="Thevarajoo S."/>
            <person name="Goh K.M."/>
            <person name="Ee R."/>
            <person name="Chan K.-G."/>
            <person name="Chong C.S."/>
        </authorList>
    </citation>
    <scope>NUCLEOTIDE SEQUENCE [LARGE SCALE GENOMIC DNA]</scope>
    <source>
        <strain evidence="1 2">UST030701-084</strain>
    </source>
</reference>
<evidence type="ECO:0000313" key="1">
    <source>
        <dbReference type="EMBL" id="KYG76421.1"/>
    </source>
</evidence>
<comment type="caution">
    <text evidence="1">The sequence shown here is derived from an EMBL/GenBank/DDBJ whole genome shotgun (WGS) entry which is preliminary data.</text>
</comment>
<sequence length="59" mass="6961">MNTHIDQLYEKIREVEEKPTNDQYSDTLKEGILEGLTLALEIHINCRETLKIFENQDAR</sequence>
<organism evidence="1 2">
    <name type="scientific">Roseivirga spongicola</name>
    <dbReference type="NCBI Taxonomy" id="333140"/>
    <lineage>
        <taxon>Bacteria</taxon>
        <taxon>Pseudomonadati</taxon>
        <taxon>Bacteroidota</taxon>
        <taxon>Cytophagia</taxon>
        <taxon>Cytophagales</taxon>
        <taxon>Roseivirgaceae</taxon>
        <taxon>Roseivirga</taxon>
    </lineage>
</organism>
<proteinExistence type="predicted"/>
<gene>
    <name evidence="1" type="ORF">AWW68_19435</name>
</gene>
<evidence type="ECO:0000313" key="2">
    <source>
        <dbReference type="Proteomes" id="UP000075606"/>
    </source>
</evidence>
<dbReference type="STRING" id="333140.AWW68_19435"/>